<dbReference type="SUPFAM" id="SSF54991">
    <property type="entry name" value="Anticodon-binding domain of PheRS"/>
    <property type="match status" value="1"/>
</dbReference>
<accession>A0A1F5GUV5</accession>
<dbReference type="InterPro" id="IPR005147">
    <property type="entry name" value="tRNA_synthase_B5-dom"/>
</dbReference>
<evidence type="ECO:0000259" key="13">
    <source>
        <dbReference type="PROSITE" id="PS51483"/>
    </source>
</evidence>
<reference evidence="14 15" key="1">
    <citation type="journal article" date="2016" name="Nat. Commun.">
        <title>Thousands of microbial genomes shed light on interconnected biogeochemical processes in an aquifer system.</title>
        <authorList>
            <person name="Anantharaman K."/>
            <person name="Brown C.T."/>
            <person name="Hug L.A."/>
            <person name="Sharon I."/>
            <person name="Castelle C.J."/>
            <person name="Probst A.J."/>
            <person name="Thomas B.C."/>
            <person name="Singh A."/>
            <person name="Wilkins M.J."/>
            <person name="Karaoz U."/>
            <person name="Brodie E.L."/>
            <person name="Williams K.H."/>
            <person name="Hubbard S.S."/>
            <person name="Banfield J.F."/>
        </authorList>
    </citation>
    <scope>NUCLEOTIDE SEQUENCE [LARGE SCALE GENOMIC DNA]</scope>
</reference>
<keyword evidence="9 11" id="KW-0030">Aminoacyl-tRNA synthetase</keyword>
<evidence type="ECO:0000256" key="2">
    <source>
        <dbReference type="ARBA" id="ARBA00011209"/>
    </source>
</evidence>
<dbReference type="InterPro" id="IPR005146">
    <property type="entry name" value="B3/B4_tRNA-bd"/>
</dbReference>
<dbReference type="GO" id="GO:0003723">
    <property type="term" value="F:RNA binding"/>
    <property type="evidence" value="ECO:0007669"/>
    <property type="project" value="InterPro"/>
</dbReference>
<dbReference type="Gene3D" id="3.50.40.10">
    <property type="entry name" value="Phenylalanyl-trna Synthetase, Chain B, domain 3"/>
    <property type="match status" value="1"/>
</dbReference>
<dbReference type="NCBIfam" id="TIGR00472">
    <property type="entry name" value="pheT_bact"/>
    <property type="match status" value="1"/>
</dbReference>
<evidence type="ECO:0000256" key="5">
    <source>
        <dbReference type="ARBA" id="ARBA00022741"/>
    </source>
</evidence>
<evidence type="ECO:0000256" key="3">
    <source>
        <dbReference type="ARBA" id="ARBA00022598"/>
    </source>
</evidence>
<dbReference type="InterPro" id="IPR009061">
    <property type="entry name" value="DNA-bd_dom_put_sf"/>
</dbReference>
<dbReference type="Proteomes" id="UP000178336">
    <property type="component" value="Unassembled WGS sequence"/>
</dbReference>
<evidence type="ECO:0000313" key="15">
    <source>
        <dbReference type="Proteomes" id="UP000178336"/>
    </source>
</evidence>
<keyword evidence="6 11" id="KW-0067">ATP-binding</keyword>
<comment type="subunit">
    <text evidence="2 11">Tetramer of two alpha and two beta subunits.</text>
</comment>
<evidence type="ECO:0000259" key="12">
    <source>
        <dbReference type="PROSITE" id="PS51447"/>
    </source>
</evidence>
<dbReference type="CDD" id="cd00769">
    <property type="entry name" value="PheRS_beta_core"/>
    <property type="match status" value="1"/>
</dbReference>
<feature type="binding site" evidence="11">
    <location>
        <position position="360"/>
    </location>
    <ligand>
        <name>Mg(2+)</name>
        <dbReference type="ChEBI" id="CHEBI:18420"/>
        <note>shared with alpha subunit</note>
    </ligand>
</feature>
<dbReference type="PANTHER" id="PTHR10947">
    <property type="entry name" value="PHENYLALANYL-TRNA SYNTHETASE BETA CHAIN AND LEUCINE-RICH REPEAT-CONTAINING PROTEIN 47"/>
    <property type="match status" value="1"/>
</dbReference>
<name>A0A1F5GUV5_9BACT</name>
<dbReference type="STRING" id="1797724.A3A48_01010"/>
<dbReference type="Gene3D" id="3.30.930.10">
    <property type="entry name" value="Bira Bifunctional Protein, Domain 2"/>
    <property type="match status" value="1"/>
</dbReference>
<comment type="caution">
    <text evidence="14">The sequence shown here is derived from an EMBL/GenBank/DDBJ whole genome shotgun (WGS) entry which is preliminary data.</text>
</comment>
<keyword evidence="11" id="KW-0963">Cytoplasm</keyword>
<dbReference type="PROSITE" id="PS51483">
    <property type="entry name" value="B5"/>
    <property type="match status" value="1"/>
</dbReference>
<dbReference type="InterPro" id="IPR045864">
    <property type="entry name" value="aa-tRNA-synth_II/BPL/LPL"/>
</dbReference>
<proteinExistence type="inferred from homology"/>
<dbReference type="InterPro" id="IPR036690">
    <property type="entry name" value="Fdx_antiC-bd_sf"/>
</dbReference>
<dbReference type="SUPFAM" id="SSF46955">
    <property type="entry name" value="Putative DNA-binding domain"/>
    <property type="match status" value="2"/>
</dbReference>
<dbReference type="EC" id="6.1.1.20" evidence="11"/>
<dbReference type="GO" id="GO:0006432">
    <property type="term" value="P:phenylalanyl-tRNA aminoacylation"/>
    <property type="evidence" value="ECO:0007669"/>
    <property type="project" value="UniProtKB-UniRule"/>
</dbReference>
<dbReference type="GO" id="GO:0000287">
    <property type="term" value="F:magnesium ion binding"/>
    <property type="evidence" value="ECO:0007669"/>
    <property type="project" value="UniProtKB-UniRule"/>
</dbReference>
<evidence type="ECO:0000256" key="10">
    <source>
        <dbReference type="ARBA" id="ARBA00049255"/>
    </source>
</evidence>
<dbReference type="InterPro" id="IPR004532">
    <property type="entry name" value="Phe-tRNA-ligase_IIc_bsu_bact"/>
</dbReference>
<evidence type="ECO:0000256" key="4">
    <source>
        <dbReference type="ARBA" id="ARBA00022723"/>
    </source>
</evidence>
<dbReference type="InterPro" id="IPR005121">
    <property type="entry name" value="Fdx_antiC-bd"/>
</dbReference>
<sequence length="678" mass="76696">MNLIIPVNWLREYLKTQINNNTIADYVSRSGPSIEKVTKIKKDYIFDTEITSNRPDTMSIWGFARETQAILTENGIKTGLINPTGLNLSLEPDISKKLVLKVVIKNNNLCPRFTAIILDNIVIRSSPAFIKKNLELCGIRPINNIVDITNYIMLELGQPMHAFDWDKIIDHKMILRKSQKGEKIKTLDGQIRKLPVGSIVIEDKNRLIDLCGIMGGANTQINKRTKRVILFVQAYNSKSIRRTTQALAFRTEAASRFEKGVDLEGILPALSRAVYMAKKTADAKIASEVIDIYPAKYQPKPVKLKITTLNRYLGFEISWTKIVDILRTLGFKAEIQNQILSAIPPSWRIGDITDDVDLIEEIARIYGYQKLPEKLPYGHIPVPNESNLGKAIELKKILKYLGLTEVISYSIISKELLQLTGRRTAETVELANPLTSEWQYMRPTLIISLAQIIAENQNLRDNIKIFEVANTYIKNGNDLPRQDLMLTLALYNSDFYQIKEILDNSLKTLNYQSKWQLSNAPNKLIDNNQAAVIKVNEKTVGQAGILHSNIADFFAIKTKTCVAEINLSTLYSLPSKIRNYKAVSKYPPVIEDISAIFADTIPIGKIVANIKKAAMPLVKKIEIIDVFVNEKIGKDKKSVTLRLTYQRFDRTPTQKEVTLVLEKISAQLTKTFHAQIRG</sequence>
<evidence type="ECO:0000256" key="9">
    <source>
        <dbReference type="ARBA" id="ARBA00023146"/>
    </source>
</evidence>
<dbReference type="InterPro" id="IPR045060">
    <property type="entry name" value="Phe-tRNA-ligase_IIc_bsu"/>
</dbReference>
<dbReference type="GO" id="GO:0005524">
    <property type="term" value="F:ATP binding"/>
    <property type="evidence" value="ECO:0007669"/>
    <property type="project" value="UniProtKB-UniRule"/>
</dbReference>
<dbReference type="GO" id="GO:0004826">
    <property type="term" value="F:phenylalanine-tRNA ligase activity"/>
    <property type="evidence" value="ECO:0007669"/>
    <property type="project" value="UniProtKB-UniRule"/>
</dbReference>
<keyword evidence="8 11" id="KW-0648">Protein biosynthesis</keyword>
<dbReference type="Pfam" id="PF03147">
    <property type="entry name" value="FDX-ACB"/>
    <property type="match status" value="1"/>
</dbReference>
<comment type="cofactor">
    <cofactor evidence="11">
        <name>Mg(2+)</name>
        <dbReference type="ChEBI" id="CHEBI:18420"/>
    </cofactor>
    <text evidence="11">Binds 2 magnesium ions per tetramer.</text>
</comment>
<dbReference type="Gene3D" id="3.30.56.10">
    <property type="match status" value="2"/>
</dbReference>
<protein>
    <recommendedName>
        <fullName evidence="11">Phenylalanine--tRNA ligase beta subunit</fullName>
        <ecNumber evidence="11">6.1.1.20</ecNumber>
    </recommendedName>
    <alternativeName>
        <fullName evidence="11">Phenylalanyl-tRNA synthetase beta subunit</fullName>
        <shortName evidence="11">PheRS</shortName>
    </alternativeName>
</protein>
<evidence type="ECO:0000256" key="11">
    <source>
        <dbReference type="HAMAP-Rule" id="MF_00283"/>
    </source>
</evidence>
<dbReference type="GO" id="GO:0009328">
    <property type="term" value="C:phenylalanine-tRNA ligase complex"/>
    <property type="evidence" value="ECO:0007669"/>
    <property type="project" value="TreeGrafter"/>
</dbReference>
<evidence type="ECO:0000256" key="6">
    <source>
        <dbReference type="ARBA" id="ARBA00022840"/>
    </source>
</evidence>
<dbReference type="PROSITE" id="PS51447">
    <property type="entry name" value="FDX_ACB"/>
    <property type="match status" value="1"/>
</dbReference>
<evidence type="ECO:0000256" key="7">
    <source>
        <dbReference type="ARBA" id="ARBA00022842"/>
    </source>
</evidence>
<dbReference type="Pfam" id="PF17759">
    <property type="entry name" value="tRNA_synthFbeta"/>
    <property type="match status" value="1"/>
</dbReference>
<dbReference type="SUPFAM" id="SSF56037">
    <property type="entry name" value="PheT/TilS domain"/>
    <property type="match status" value="1"/>
</dbReference>
<keyword evidence="4 11" id="KW-0479">Metal-binding</keyword>
<dbReference type="Pfam" id="PF03484">
    <property type="entry name" value="B5"/>
    <property type="match status" value="1"/>
</dbReference>
<comment type="similarity">
    <text evidence="1 11">Belongs to the phenylalanyl-tRNA synthetase beta subunit family. Type 1 subfamily.</text>
</comment>
<dbReference type="SMART" id="SM00873">
    <property type="entry name" value="B3_4"/>
    <property type="match status" value="1"/>
</dbReference>
<gene>
    <name evidence="11" type="primary">pheT</name>
    <name evidence="14" type="ORF">A3A48_01010</name>
</gene>
<dbReference type="SUPFAM" id="SSF55681">
    <property type="entry name" value="Class II aaRS and biotin synthetases"/>
    <property type="match status" value="1"/>
</dbReference>
<dbReference type="AlphaFoldDB" id="A0A1F5GUV5"/>
<dbReference type="SMART" id="SM00874">
    <property type="entry name" value="B5"/>
    <property type="match status" value="1"/>
</dbReference>
<evidence type="ECO:0000256" key="1">
    <source>
        <dbReference type="ARBA" id="ARBA00008653"/>
    </source>
</evidence>
<keyword evidence="7 11" id="KW-0460">Magnesium</keyword>
<comment type="subcellular location">
    <subcellularLocation>
        <location evidence="11">Cytoplasm</location>
    </subcellularLocation>
</comment>
<dbReference type="Pfam" id="PF03483">
    <property type="entry name" value="B3_4"/>
    <property type="match status" value="1"/>
</dbReference>
<keyword evidence="3 11" id="KW-0436">Ligase</keyword>
<dbReference type="InterPro" id="IPR020825">
    <property type="entry name" value="Phe-tRNA_synthase-like_B3/B4"/>
</dbReference>
<feature type="binding site" evidence="11">
    <location>
        <position position="351"/>
    </location>
    <ligand>
        <name>Mg(2+)</name>
        <dbReference type="ChEBI" id="CHEBI:18420"/>
        <note>shared with alpha subunit</note>
    </ligand>
</feature>
<feature type="binding site" evidence="11">
    <location>
        <position position="357"/>
    </location>
    <ligand>
        <name>Mg(2+)</name>
        <dbReference type="ChEBI" id="CHEBI:18420"/>
        <note>shared with alpha subunit</note>
    </ligand>
</feature>
<comment type="catalytic activity">
    <reaction evidence="10 11">
        <text>tRNA(Phe) + L-phenylalanine + ATP = L-phenylalanyl-tRNA(Phe) + AMP + diphosphate + H(+)</text>
        <dbReference type="Rhea" id="RHEA:19413"/>
        <dbReference type="Rhea" id="RHEA-COMP:9668"/>
        <dbReference type="Rhea" id="RHEA-COMP:9699"/>
        <dbReference type="ChEBI" id="CHEBI:15378"/>
        <dbReference type="ChEBI" id="CHEBI:30616"/>
        <dbReference type="ChEBI" id="CHEBI:33019"/>
        <dbReference type="ChEBI" id="CHEBI:58095"/>
        <dbReference type="ChEBI" id="CHEBI:78442"/>
        <dbReference type="ChEBI" id="CHEBI:78531"/>
        <dbReference type="ChEBI" id="CHEBI:456215"/>
        <dbReference type="EC" id="6.1.1.20"/>
    </reaction>
</comment>
<feature type="domain" description="B5" evidence="13">
    <location>
        <begin position="297"/>
        <end position="373"/>
    </location>
</feature>
<dbReference type="EMBL" id="MFBN01000014">
    <property type="protein sequence ID" value="OGD95619.1"/>
    <property type="molecule type" value="Genomic_DNA"/>
</dbReference>
<dbReference type="HAMAP" id="MF_00283">
    <property type="entry name" value="Phe_tRNA_synth_beta1"/>
    <property type="match status" value="1"/>
</dbReference>
<organism evidence="14 15">
    <name type="scientific">Candidatus Curtissbacteria bacterium RIFCSPLOWO2_01_FULL_37_9</name>
    <dbReference type="NCBI Taxonomy" id="1797724"/>
    <lineage>
        <taxon>Bacteria</taxon>
        <taxon>Candidatus Curtissiibacteriota</taxon>
    </lineage>
</organism>
<keyword evidence="5 11" id="KW-0547">Nucleotide-binding</keyword>
<feature type="domain" description="FDX-ACB" evidence="12">
    <location>
        <begin position="584"/>
        <end position="677"/>
    </location>
</feature>
<evidence type="ECO:0000313" key="14">
    <source>
        <dbReference type="EMBL" id="OGD95619.1"/>
    </source>
</evidence>
<dbReference type="InterPro" id="IPR041616">
    <property type="entry name" value="PheRS_beta_core"/>
</dbReference>
<dbReference type="SMART" id="SM00896">
    <property type="entry name" value="FDX-ACB"/>
    <property type="match status" value="1"/>
</dbReference>
<dbReference type="Gene3D" id="3.30.70.380">
    <property type="entry name" value="Ferrodoxin-fold anticodon-binding domain"/>
    <property type="match status" value="1"/>
</dbReference>
<dbReference type="PANTHER" id="PTHR10947:SF0">
    <property type="entry name" value="PHENYLALANINE--TRNA LIGASE BETA SUBUNIT"/>
    <property type="match status" value="1"/>
</dbReference>
<feature type="binding site" evidence="11">
    <location>
        <position position="361"/>
    </location>
    <ligand>
        <name>Mg(2+)</name>
        <dbReference type="ChEBI" id="CHEBI:18420"/>
        <note>shared with alpha subunit</note>
    </ligand>
</feature>
<evidence type="ECO:0000256" key="8">
    <source>
        <dbReference type="ARBA" id="ARBA00022917"/>
    </source>
</evidence>